<feature type="transmembrane region" description="Helical" evidence="7">
    <location>
        <begin position="108"/>
        <end position="125"/>
    </location>
</feature>
<dbReference type="Proteomes" id="UP000290942">
    <property type="component" value="Chromosome"/>
</dbReference>
<dbReference type="RefSeq" id="WP_129687517.1">
    <property type="nucleotide sequence ID" value="NZ_LR214970.1"/>
</dbReference>
<dbReference type="InterPro" id="IPR035906">
    <property type="entry name" value="MetI-like_sf"/>
</dbReference>
<reference evidence="8 9" key="1">
    <citation type="submission" date="2019-01" db="EMBL/GenBank/DDBJ databases">
        <authorList>
            <consortium name="Pathogen Informatics"/>
        </authorList>
    </citation>
    <scope>NUCLEOTIDE SEQUENCE [LARGE SCALE GENOMIC DNA]</scope>
    <source>
        <strain evidence="8 9">NCTC10122</strain>
    </source>
</reference>
<evidence type="ECO:0000256" key="1">
    <source>
        <dbReference type="ARBA" id="ARBA00004651"/>
    </source>
</evidence>
<name>A0A449A8J8_9BACT</name>
<keyword evidence="3" id="KW-1003">Cell membrane</keyword>
<comment type="subcellular location">
    <subcellularLocation>
        <location evidence="1">Cell membrane</location>
        <topology evidence="1">Multi-pass membrane protein</topology>
    </subcellularLocation>
</comment>
<dbReference type="EMBL" id="LR214970">
    <property type="protein sequence ID" value="VEU60578.1"/>
    <property type="molecule type" value="Genomic_DNA"/>
</dbReference>
<keyword evidence="6 7" id="KW-0472">Membrane</keyword>
<sequence length="268" mass="31352">MSAKVVIKEILRYIFIGLLVIFVLFPVYYLLLFSLLSSNSIKDSSYNFVIREWNWSNFGKLFDKQFFDALFYTFVFASTLILLRLITYSLAIAGLLKMKPLLQKIFQYFFLLISLVPEFSIFLSLKITLNDLHISSIFFTTITNAIFSFFSFTYVFNLAKSTSNKKSKLMINDNLRWYQKIIYVYLPKLKLAYFLMIIFTFISVWNDYLWPVYILQGTNIQNITIWYRNLFVTSGGALINIQAAGAIISIVIPLTIYGIFAKKINRFN</sequence>
<feature type="transmembrane region" description="Helical" evidence="7">
    <location>
        <begin position="137"/>
        <end position="159"/>
    </location>
</feature>
<protein>
    <recommendedName>
        <fullName evidence="10">Glycerol transporter subunit C</fullName>
    </recommendedName>
</protein>
<feature type="transmembrane region" description="Helical" evidence="7">
    <location>
        <begin position="237"/>
        <end position="260"/>
    </location>
</feature>
<evidence type="ECO:0000256" key="3">
    <source>
        <dbReference type="ARBA" id="ARBA00022475"/>
    </source>
</evidence>
<evidence type="ECO:0000313" key="9">
    <source>
        <dbReference type="Proteomes" id="UP000290942"/>
    </source>
</evidence>
<dbReference type="PANTHER" id="PTHR43744">
    <property type="entry name" value="ABC TRANSPORTER PERMEASE PROTEIN MG189-RELATED-RELATED"/>
    <property type="match status" value="1"/>
</dbReference>
<proteinExistence type="predicted"/>
<feature type="transmembrane region" description="Helical" evidence="7">
    <location>
        <begin position="12"/>
        <end position="36"/>
    </location>
</feature>
<feature type="transmembrane region" description="Helical" evidence="7">
    <location>
        <begin position="180"/>
        <end position="205"/>
    </location>
</feature>
<dbReference type="AlphaFoldDB" id="A0A449A8J8"/>
<feature type="transmembrane region" description="Helical" evidence="7">
    <location>
        <begin position="69"/>
        <end position="96"/>
    </location>
</feature>
<evidence type="ECO:0000256" key="6">
    <source>
        <dbReference type="ARBA" id="ARBA00023136"/>
    </source>
</evidence>
<gene>
    <name evidence="8" type="ORF">NCTC10122_00173</name>
</gene>
<keyword evidence="4 7" id="KW-0812">Transmembrane</keyword>
<dbReference type="SUPFAM" id="SSF161098">
    <property type="entry name" value="MetI-like"/>
    <property type="match status" value="1"/>
</dbReference>
<accession>A0A449A8J8</accession>
<dbReference type="Gene3D" id="1.10.3720.10">
    <property type="entry name" value="MetI-like"/>
    <property type="match status" value="1"/>
</dbReference>
<organism evidence="8 9">
    <name type="scientific">Mycoplasmopsis bovigenitalium</name>
    <dbReference type="NCBI Taxonomy" id="2112"/>
    <lineage>
        <taxon>Bacteria</taxon>
        <taxon>Bacillati</taxon>
        <taxon>Mycoplasmatota</taxon>
        <taxon>Mycoplasmoidales</taxon>
        <taxon>Metamycoplasmataceae</taxon>
        <taxon>Mycoplasmopsis</taxon>
    </lineage>
</organism>
<evidence type="ECO:0000256" key="2">
    <source>
        <dbReference type="ARBA" id="ARBA00022448"/>
    </source>
</evidence>
<keyword evidence="2" id="KW-0813">Transport</keyword>
<evidence type="ECO:0000256" key="4">
    <source>
        <dbReference type="ARBA" id="ARBA00022692"/>
    </source>
</evidence>
<dbReference type="GO" id="GO:0005886">
    <property type="term" value="C:plasma membrane"/>
    <property type="evidence" value="ECO:0007669"/>
    <property type="project" value="UniProtKB-SubCell"/>
</dbReference>
<keyword evidence="5 7" id="KW-1133">Transmembrane helix</keyword>
<evidence type="ECO:0000313" key="8">
    <source>
        <dbReference type="EMBL" id="VEU60578.1"/>
    </source>
</evidence>
<dbReference type="PANTHER" id="PTHR43744:SF12">
    <property type="entry name" value="ABC TRANSPORTER PERMEASE PROTEIN MG189-RELATED"/>
    <property type="match status" value="1"/>
</dbReference>
<evidence type="ECO:0000256" key="7">
    <source>
        <dbReference type="SAM" id="Phobius"/>
    </source>
</evidence>
<evidence type="ECO:0000256" key="5">
    <source>
        <dbReference type="ARBA" id="ARBA00022989"/>
    </source>
</evidence>
<evidence type="ECO:0008006" key="10">
    <source>
        <dbReference type="Google" id="ProtNLM"/>
    </source>
</evidence>